<dbReference type="EMBL" id="MU854089">
    <property type="protein sequence ID" value="KAK3933710.1"/>
    <property type="molecule type" value="Genomic_DNA"/>
</dbReference>
<sequence>MAFHRSTQEFQQWDSNFILASRAHTEQNESQAWAIFSPGNDGRTATSYQSFVHDAQVIPGVLMNRDLLSTHSDFSSEADSSTVLTPVLELEDDAKIDSLGNYLSEFRTASYHYTRQQGVSHMAPVFPVHNGLGSHGS</sequence>
<proteinExistence type="predicted"/>
<dbReference type="Proteomes" id="UP001303473">
    <property type="component" value="Unassembled WGS sequence"/>
</dbReference>
<organism evidence="1 2">
    <name type="scientific">Diplogelasinospora grovesii</name>
    <dbReference type="NCBI Taxonomy" id="303347"/>
    <lineage>
        <taxon>Eukaryota</taxon>
        <taxon>Fungi</taxon>
        <taxon>Dikarya</taxon>
        <taxon>Ascomycota</taxon>
        <taxon>Pezizomycotina</taxon>
        <taxon>Sordariomycetes</taxon>
        <taxon>Sordariomycetidae</taxon>
        <taxon>Sordariales</taxon>
        <taxon>Diplogelasinosporaceae</taxon>
        <taxon>Diplogelasinospora</taxon>
    </lineage>
</organism>
<evidence type="ECO:0000313" key="2">
    <source>
        <dbReference type="Proteomes" id="UP001303473"/>
    </source>
</evidence>
<reference evidence="2" key="1">
    <citation type="journal article" date="2023" name="Mol. Phylogenet. Evol.">
        <title>Genome-scale phylogeny and comparative genomics of the fungal order Sordariales.</title>
        <authorList>
            <person name="Hensen N."/>
            <person name="Bonometti L."/>
            <person name="Westerberg I."/>
            <person name="Brannstrom I.O."/>
            <person name="Guillou S."/>
            <person name="Cros-Aarteil S."/>
            <person name="Calhoun S."/>
            <person name="Haridas S."/>
            <person name="Kuo A."/>
            <person name="Mondo S."/>
            <person name="Pangilinan J."/>
            <person name="Riley R."/>
            <person name="LaButti K."/>
            <person name="Andreopoulos B."/>
            <person name="Lipzen A."/>
            <person name="Chen C."/>
            <person name="Yan M."/>
            <person name="Daum C."/>
            <person name="Ng V."/>
            <person name="Clum A."/>
            <person name="Steindorff A."/>
            <person name="Ohm R.A."/>
            <person name="Martin F."/>
            <person name="Silar P."/>
            <person name="Natvig D.O."/>
            <person name="Lalanne C."/>
            <person name="Gautier V."/>
            <person name="Ament-Velasquez S.L."/>
            <person name="Kruys A."/>
            <person name="Hutchinson M.I."/>
            <person name="Powell A.J."/>
            <person name="Barry K."/>
            <person name="Miller A.N."/>
            <person name="Grigoriev I.V."/>
            <person name="Debuchy R."/>
            <person name="Gladieux P."/>
            <person name="Hiltunen Thoren M."/>
            <person name="Johannesson H."/>
        </authorList>
    </citation>
    <scope>NUCLEOTIDE SEQUENCE [LARGE SCALE GENOMIC DNA]</scope>
    <source>
        <strain evidence="2">CBS 340.73</strain>
    </source>
</reference>
<comment type="caution">
    <text evidence="1">The sequence shown here is derived from an EMBL/GenBank/DDBJ whole genome shotgun (WGS) entry which is preliminary data.</text>
</comment>
<dbReference type="AlphaFoldDB" id="A0AAN6RYB9"/>
<gene>
    <name evidence="1" type="ORF">QBC46DRAFT_454652</name>
</gene>
<evidence type="ECO:0000313" key="1">
    <source>
        <dbReference type="EMBL" id="KAK3933710.1"/>
    </source>
</evidence>
<protein>
    <submittedName>
        <fullName evidence="1">Uncharacterized protein</fullName>
    </submittedName>
</protein>
<keyword evidence="2" id="KW-1185">Reference proteome</keyword>
<accession>A0AAN6RYB9</accession>
<name>A0AAN6RYB9_9PEZI</name>